<dbReference type="SUPFAM" id="SSF52743">
    <property type="entry name" value="Subtilisin-like"/>
    <property type="match status" value="1"/>
</dbReference>
<feature type="active site" description="Charge relay system" evidence="5">
    <location>
        <position position="111"/>
    </location>
</feature>
<keyword evidence="3 5" id="KW-0378">Hydrolase</keyword>
<dbReference type="InterPro" id="IPR036852">
    <property type="entry name" value="Peptidase_S8/S53_dom_sf"/>
</dbReference>
<keyword evidence="9" id="KW-1185">Reference proteome</keyword>
<dbReference type="PRINTS" id="PR00723">
    <property type="entry name" value="SUBTILISIN"/>
</dbReference>
<evidence type="ECO:0000256" key="2">
    <source>
        <dbReference type="ARBA" id="ARBA00022670"/>
    </source>
</evidence>
<feature type="domain" description="Peptidase S8/S53" evidence="7">
    <location>
        <begin position="102"/>
        <end position="364"/>
    </location>
</feature>
<dbReference type="InterPro" id="IPR000209">
    <property type="entry name" value="Peptidase_S8/S53_dom"/>
</dbReference>
<feature type="active site" description="Charge relay system" evidence="5">
    <location>
        <position position="334"/>
    </location>
</feature>
<comment type="similarity">
    <text evidence="1 5 6">Belongs to the peptidase S8 family.</text>
</comment>
<accession>A0ABT3A548</accession>
<evidence type="ECO:0000256" key="1">
    <source>
        <dbReference type="ARBA" id="ARBA00011073"/>
    </source>
</evidence>
<dbReference type="Proteomes" id="UP001652504">
    <property type="component" value="Unassembled WGS sequence"/>
</dbReference>
<keyword evidence="4 5" id="KW-0720">Serine protease</keyword>
<proteinExistence type="inferred from homology"/>
<evidence type="ECO:0000313" key="9">
    <source>
        <dbReference type="Proteomes" id="UP001652504"/>
    </source>
</evidence>
<dbReference type="InterPro" id="IPR015500">
    <property type="entry name" value="Peptidase_S8_subtilisin-rel"/>
</dbReference>
<dbReference type="PANTHER" id="PTHR43806">
    <property type="entry name" value="PEPTIDASE S8"/>
    <property type="match status" value="1"/>
</dbReference>
<evidence type="ECO:0000256" key="6">
    <source>
        <dbReference type="RuleBase" id="RU003355"/>
    </source>
</evidence>
<evidence type="ECO:0000256" key="5">
    <source>
        <dbReference type="PROSITE-ProRule" id="PRU01240"/>
    </source>
</evidence>
<name>A0ABT3A548_9ALTE</name>
<comment type="caution">
    <text evidence="8">The sequence shown here is derived from an EMBL/GenBank/DDBJ whole genome shotgun (WGS) entry which is preliminary data.</text>
</comment>
<gene>
    <name evidence="8" type="ORF">OE749_03680</name>
</gene>
<feature type="active site" description="Charge relay system" evidence="5">
    <location>
        <position position="142"/>
    </location>
</feature>
<evidence type="ECO:0000313" key="8">
    <source>
        <dbReference type="EMBL" id="MCV2883800.1"/>
    </source>
</evidence>
<dbReference type="Pfam" id="PF00082">
    <property type="entry name" value="Peptidase_S8"/>
    <property type="match status" value="1"/>
</dbReference>
<sequence length="394" mass="41292">MKMEKFVVLRKSQSLPPTFASFGSGRSTHLTHSDAITNVEEAELTTQEVGDLRRDPRTKAIAPDMPHQLIAPMSQDDVASNTLSDNTWGIEAVAADTSQYDGSGINVAVLDTGIDPSHAAFNGMEIVRKNFTDESDDDLHGHGTHCAGTIFGQDVNGKRIGVARNINKAIIGKVLGQSGGGTLSITRAIMWAVDEGANVVSMSLGIDFPGYVAFLTEQRGYPIEAATSIALQAYTANVNLYSQLTDFITARGSFGEGAVLVAAAGNESRRDDYEIAVAPPAAGMGIISVGALAESGNKYSIANFSNTQCDISAPGVKVVSARLGGGLTAMSGTSMACPHVAGVAALYAQRQKDNLNWIEHTALIAKIIGSGTYQGLTDTIEEEDAGTGLVKAPQ</sequence>
<dbReference type="EMBL" id="JAOWKX010000002">
    <property type="protein sequence ID" value="MCV2883800.1"/>
    <property type="molecule type" value="Genomic_DNA"/>
</dbReference>
<dbReference type="PROSITE" id="PS00136">
    <property type="entry name" value="SUBTILASE_ASP"/>
    <property type="match status" value="1"/>
</dbReference>
<dbReference type="Gene3D" id="3.40.50.200">
    <property type="entry name" value="Peptidase S8/S53 domain"/>
    <property type="match status" value="1"/>
</dbReference>
<dbReference type="InterPro" id="IPR023828">
    <property type="entry name" value="Peptidase_S8_Ser-AS"/>
</dbReference>
<protein>
    <submittedName>
        <fullName evidence="8">S8 family serine peptidase</fullName>
    </submittedName>
</protein>
<evidence type="ECO:0000256" key="4">
    <source>
        <dbReference type="ARBA" id="ARBA00022825"/>
    </source>
</evidence>
<evidence type="ECO:0000259" key="7">
    <source>
        <dbReference type="Pfam" id="PF00082"/>
    </source>
</evidence>
<evidence type="ECO:0000256" key="3">
    <source>
        <dbReference type="ARBA" id="ARBA00022801"/>
    </source>
</evidence>
<dbReference type="RefSeq" id="WP_263711013.1">
    <property type="nucleotide sequence ID" value="NZ_JAOWKX010000002.1"/>
</dbReference>
<organism evidence="8 9">
    <name type="scientific">Fluctibacter corallii</name>
    <dbReference type="NCBI Taxonomy" id="2984329"/>
    <lineage>
        <taxon>Bacteria</taxon>
        <taxon>Pseudomonadati</taxon>
        <taxon>Pseudomonadota</taxon>
        <taxon>Gammaproteobacteria</taxon>
        <taxon>Alteromonadales</taxon>
        <taxon>Alteromonadaceae</taxon>
        <taxon>Fluctibacter</taxon>
    </lineage>
</organism>
<dbReference type="InterPro" id="IPR050131">
    <property type="entry name" value="Peptidase_S8_subtilisin-like"/>
</dbReference>
<dbReference type="PANTHER" id="PTHR43806:SF11">
    <property type="entry name" value="CEREVISIN-RELATED"/>
    <property type="match status" value="1"/>
</dbReference>
<dbReference type="InterPro" id="IPR023827">
    <property type="entry name" value="Peptidase_S8_Asp-AS"/>
</dbReference>
<dbReference type="PROSITE" id="PS51892">
    <property type="entry name" value="SUBTILASE"/>
    <property type="match status" value="1"/>
</dbReference>
<keyword evidence="2 5" id="KW-0645">Protease</keyword>
<dbReference type="CDD" id="cd07480">
    <property type="entry name" value="Peptidases_S8_12"/>
    <property type="match status" value="1"/>
</dbReference>
<dbReference type="PROSITE" id="PS00138">
    <property type="entry name" value="SUBTILASE_SER"/>
    <property type="match status" value="1"/>
</dbReference>
<reference evidence="8 9" key="1">
    <citation type="submission" date="2022-10" db="EMBL/GenBank/DDBJ databases">
        <title>Aestuariibacter sp. AA17 isolated from Montipora capitata coral fragment.</title>
        <authorList>
            <person name="Emsley S.A."/>
            <person name="Pfannmuller K.M."/>
            <person name="Loughran R.M."/>
            <person name="Shlafstein M."/>
            <person name="Papke E."/>
            <person name="Saw J.H."/>
            <person name="Ushijima B."/>
            <person name="Videau P."/>
        </authorList>
    </citation>
    <scope>NUCLEOTIDE SEQUENCE [LARGE SCALE GENOMIC DNA]</scope>
    <source>
        <strain evidence="8 9">AA17</strain>
    </source>
</reference>